<dbReference type="EMBL" id="OA885612">
    <property type="protein sequence ID" value="CAD7282193.1"/>
    <property type="molecule type" value="Genomic_DNA"/>
</dbReference>
<protein>
    <recommendedName>
        <fullName evidence="4">Thioredoxin domain-containing protein</fullName>
    </recommendedName>
</protein>
<name>A0A7R9BV75_9CRUS</name>
<proteinExistence type="predicted"/>
<dbReference type="PROSITE" id="PS51352">
    <property type="entry name" value="THIOREDOXIN_2"/>
    <property type="match status" value="1"/>
</dbReference>
<evidence type="ECO:0000259" key="4">
    <source>
        <dbReference type="PROSITE" id="PS51352"/>
    </source>
</evidence>
<dbReference type="InterPro" id="IPR017937">
    <property type="entry name" value="Thioredoxin_CS"/>
</dbReference>
<organism evidence="5">
    <name type="scientific">Notodromas monacha</name>
    <dbReference type="NCBI Taxonomy" id="399045"/>
    <lineage>
        <taxon>Eukaryota</taxon>
        <taxon>Metazoa</taxon>
        <taxon>Ecdysozoa</taxon>
        <taxon>Arthropoda</taxon>
        <taxon>Crustacea</taxon>
        <taxon>Oligostraca</taxon>
        <taxon>Ostracoda</taxon>
        <taxon>Podocopa</taxon>
        <taxon>Podocopida</taxon>
        <taxon>Cypridocopina</taxon>
        <taxon>Cypridoidea</taxon>
        <taxon>Cyprididae</taxon>
        <taxon>Notodromas</taxon>
    </lineage>
</organism>
<evidence type="ECO:0000256" key="1">
    <source>
        <dbReference type="ARBA" id="ARBA00023157"/>
    </source>
</evidence>
<evidence type="ECO:0000313" key="5">
    <source>
        <dbReference type="EMBL" id="CAD7282193.1"/>
    </source>
</evidence>
<dbReference type="InterPro" id="IPR013766">
    <property type="entry name" value="Thioredoxin_domain"/>
</dbReference>
<dbReference type="OrthoDB" id="2121326at2759"/>
<dbReference type="PRINTS" id="PR00421">
    <property type="entry name" value="THIOREDOXIN"/>
</dbReference>
<dbReference type="EMBL" id="CAJPEX010003575">
    <property type="protein sequence ID" value="CAG0922345.1"/>
    <property type="molecule type" value="Genomic_DNA"/>
</dbReference>
<evidence type="ECO:0000313" key="6">
    <source>
        <dbReference type="Proteomes" id="UP000678499"/>
    </source>
</evidence>
<keyword evidence="3" id="KW-0676">Redox-active center</keyword>
<evidence type="ECO:0000256" key="2">
    <source>
        <dbReference type="PIRSR" id="PIRSR000077-1"/>
    </source>
</evidence>
<keyword evidence="1 3" id="KW-1015">Disulfide bond</keyword>
<gene>
    <name evidence="5" type="ORF">NMOB1V02_LOCUS9822</name>
</gene>
<dbReference type="PROSITE" id="PS00194">
    <property type="entry name" value="THIOREDOXIN_1"/>
    <property type="match status" value="1"/>
</dbReference>
<feature type="domain" description="Thioredoxin" evidence="4">
    <location>
        <begin position="1"/>
        <end position="90"/>
    </location>
</feature>
<keyword evidence="6" id="KW-1185">Reference proteome</keyword>
<feature type="site" description="Deprotonates C-terminal active site Cys" evidence="2">
    <location>
        <position position="26"/>
    </location>
</feature>
<dbReference type="Proteomes" id="UP000678499">
    <property type="component" value="Unassembled WGS sequence"/>
</dbReference>
<accession>A0A7R9BV75</accession>
<evidence type="ECO:0000256" key="3">
    <source>
        <dbReference type="PIRSR" id="PIRSR000077-4"/>
    </source>
</evidence>
<feature type="active site" description="Nucleophile" evidence="2">
    <location>
        <position position="32"/>
    </location>
</feature>
<feature type="disulfide bond" description="Redox-active" evidence="3">
    <location>
        <begin position="32"/>
        <end position="35"/>
    </location>
</feature>
<feature type="active site" description="Nucleophile" evidence="2">
    <location>
        <position position="35"/>
    </location>
</feature>
<dbReference type="PIRSF" id="PIRSF000077">
    <property type="entry name" value="Thioredoxin"/>
    <property type="match status" value="1"/>
</dbReference>
<dbReference type="SUPFAM" id="SSF52833">
    <property type="entry name" value="Thioredoxin-like"/>
    <property type="match status" value="1"/>
</dbReference>
<sequence>MVFQVKNAEEFNAKLKEAEGKLVVVDFFATWCGPCTQIAPKMEELSKEYTDVVFLKVDVDELEELTTLYNISCMPTFLFFKNSTKVKLLN</sequence>
<dbReference type="PANTHER" id="PTHR46115">
    <property type="entry name" value="THIOREDOXIN-LIKE PROTEIN 1"/>
    <property type="match status" value="1"/>
</dbReference>
<dbReference type="InterPro" id="IPR036249">
    <property type="entry name" value="Thioredoxin-like_sf"/>
</dbReference>
<dbReference type="AlphaFoldDB" id="A0A7R9BV75"/>
<dbReference type="Pfam" id="PF00085">
    <property type="entry name" value="Thioredoxin"/>
    <property type="match status" value="1"/>
</dbReference>
<feature type="site" description="Contributes to redox potential value" evidence="2">
    <location>
        <position position="34"/>
    </location>
</feature>
<dbReference type="Gene3D" id="3.40.30.10">
    <property type="entry name" value="Glutaredoxin"/>
    <property type="match status" value="1"/>
</dbReference>
<dbReference type="CDD" id="cd02947">
    <property type="entry name" value="TRX_family"/>
    <property type="match status" value="1"/>
</dbReference>
<dbReference type="InterPro" id="IPR005746">
    <property type="entry name" value="Thioredoxin"/>
</dbReference>
<reference evidence="5" key="1">
    <citation type="submission" date="2020-11" db="EMBL/GenBank/DDBJ databases">
        <authorList>
            <person name="Tran Van P."/>
        </authorList>
    </citation>
    <scope>NUCLEOTIDE SEQUENCE</scope>
</reference>
<dbReference type="GO" id="GO:0015035">
    <property type="term" value="F:protein-disulfide reductase activity"/>
    <property type="evidence" value="ECO:0007669"/>
    <property type="project" value="InterPro"/>
</dbReference>
<dbReference type="FunFam" id="3.40.30.10:FF:000245">
    <property type="entry name" value="Thioredoxin"/>
    <property type="match status" value="1"/>
</dbReference>
<feature type="site" description="Contributes to redox potential value" evidence="2">
    <location>
        <position position="33"/>
    </location>
</feature>